<dbReference type="CDD" id="cd22363">
    <property type="entry name" value="tRNA-intron_lyase_C"/>
    <property type="match status" value="1"/>
</dbReference>
<sequence length="461" mass="51382">MFLINFQGFFGKGSLSRGGPEFGKVKKNLPPYLRNRQWLRRKEWAEEQEKIERAANNECISKDQMLMDETDTEKGPAETENSVNELVGPAKSGEVNVATAGPSGNIPQRTTDNSVIGDSPKNEVITLEVPDVNIVQNVSKAGPISNVATATLKEMDVVVLSDEEAPKRRVKCLNSLEEIEVIDDSSSDAVCKSDMHTATREGERTTKVESAVGKETHDIVEDSSPVHEVEEKRPDVKLAELVIDIVDTRMHVDVPVLADCSGSRNKVEKAECEENKDSSCSAEVVMVQDSDNRSGTDVVMVEDADNSCGGGMDVTQVRNDDYDGSESEESDTEEQCKRTAGDKRGSKVLVLPDSDSEDEGYKSYVKNLRARLEWEQFSVRETLHLSLEEAYFLSYGLGCLQVLDPFGNVLSLVDIWKMFREAQRDFVPKYVAYHYLRAKGWIVRSGLKYGGDFSKYKVYCR</sequence>
<evidence type="ECO:0000313" key="7">
    <source>
        <dbReference type="Proteomes" id="UP001159363"/>
    </source>
</evidence>
<dbReference type="SUPFAM" id="SSF53032">
    <property type="entry name" value="tRNA-intron endonuclease catalytic domain-like"/>
    <property type="match status" value="1"/>
</dbReference>
<reference evidence="6 7" key="1">
    <citation type="submission" date="2023-02" db="EMBL/GenBank/DDBJ databases">
        <title>LHISI_Scaffold_Assembly.</title>
        <authorList>
            <person name="Stuart O.P."/>
            <person name="Cleave R."/>
            <person name="Magrath M.J.L."/>
            <person name="Mikheyev A.S."/>
        </authorList>
    </citation>
    <scope>NUCLEOTIDE SEQUENCE [LARGE SCALE GENOMIC DNA]</scope>
    <source>
        <strain evidence="6">Daus_M_001</strain>
        <tissue evidence="6">Leg muscle</tissue>
    </source>
</reference>
<protein>
    <recommendedName>
        <fullName evidence="2">tRNA-intron lyase</fullName>
        <ecNumber evidence="2">4.6.1.16</ecNumber>
    </recommendedName>
</protein>
<evidence type="ECO:0000256" key="1">
    <source>
        <dbReference type="ARBA" id="ARBA00008078"/>
    </source>
</evidence>
<feature type="compositionally biased region" description="Acidic residues" evidence="4">
    <location>
        <begin position="322"/>
        <end position="333"/>
    </location>
</feature>
<feature type="compositionally biased region" description="Basic and acidic residues" evidence="4">
    <location>
        <begin position="334"/>
        <end position="345"/>
    </location>
</feature>
<dbReference type="PANTHER" id="PTHR21227:SF0">
    <property type="entry name" value="TRNA-SPLICING ENDONUCLEASE SUBUNIT SEN2"/>
    <property type="match status" value="1"/>
</dbReference>
<proteinExistence type="inferred from homology"/>
<dbReference type="EMBL" id="JARBHB010000002">
    <property type="protein sequence ID" value="KAJ8894299.1"/>
    <property type="molecule type" value="Genomic_DNA"/>
</dbReference>
<organism evidence="6 7">
    <name type="scientific">Dryococelus australis</name>
    <dbReference type="NCBI Taxonomy" id="614101"/>
    <lineage>
        <taxon>Eukaryota</taxon>
        <taxon>Metazoa</taxon>
        <taxon>Ecdysozoa</taxon>
        <taxon>Arthropoda</taxon>
        <taxon>Hexapoda</taxon>
        <taxon>Insecta</taxon>
        <taxon>Pterygota</taxon>
        <taxon>Neoptera</taxon>
        <taxon>Polyneoptera</taxon>
        <taxon>Phasmatodea</taxon>
        <taxon>Verophasmatodea</taxon>
        <taxon>Anareolatae</taxon>
        <taxon>Phasmatidae</taxon>
        <taxon>Eurycanthinae</taxon>
        <taxon>Dryococelus</taxon>
    </lineage>
</organism>
<keyword evidence="7" id="KW-1185">Reference proteome</keyword>
<evidence type="ECO:0000256" key="4">
    <source>
        <dbReference type="SAM" id="MobiDB-lite"/>
    </source>
</evidence>
<evidence type="ECO:0000256" key="2">
    <source>
        <dbReference type="ARBA" id="ARBA00012573"/>
    </source>
</evidence>
<evidence type="ECO:0000259" key="5">
    <source>
        <dbReference type="Pfam" id="PF01974"/>
    </source>
</evidence>
<comment type="similarity">
    <text evidence="1">Belongs to the tRNA-intron endonuclease family.</text>
</comment>
<dbReference type="InterPro" id="IPR006677">
    <property type="entry name" value="tRNA_intron_Endonuc_cat-like"/>
</dbReference>
<comment type="catalytic activity">
    <reaction evidence="3">
        <text>pretRNA = a 3'-half-tRNA molecule with a 5'-OH end + a 5'-half-tRNA molecule with a 2',3'-cyclic phosphate end + an intron with a 2',3'-cyclic phosphate and a 5'-hydroxyl terminus.</text>
        <dbReference type="EC" id="4.6.1.16"/>
    </reaction>
</comment>
<gene>
    <name evidence="6" type="ORF">PR048_006914</name>
</gene>
<feature type="domain" description="tRNA intron endonuclease catalytic" evidence="5">
    <location>
        <begin position="426"/>
        <end position="456"/>
    </location>
</feature>
<feature type="region of interest" description="Disordered" evidence="4">
    <location>
        <begin position="305"/>
        <end position="352"/>
    </location>
</feature>
<dbReference type="InterPro" id="IPR036167">
    <property type="entry name" value="tRNA_intron_Endo_cat-like_sf"/>
</dbReference>
<dbReference type="InterPro" id="IPR011856">
    <property type="entry name" value="tRNA_endonuc-like_dom_sf"/>
</dbReference>
<accession>A0ABQ9ICA1</accession>
<name>A0ABQ9ICA1_9NEOP</name>
<feature type="compositionally biased region" description="Polar residues" evidence="4">
    <location>
        <begin position="105"/>
        <end position="116"/>
    </location>
</feature>
<dbReference type="PANTHER" id="PTHR21227">
    <property type="entry name" value="TRNA-SPLICING ENDONUCLEASE SUBUNIT SEN2"/>
    <property type="match status" value="1"/>
</dbReference>
<dbReference type="InterPro" id="IPR006676">
    <property type="entry name" value="tRNA_splic"/>
</dbReference>
<dbReference type="Pfam" id="PF01974">
    <property type="entry name" value="tRNA_int_endo"/>
    <property type="match status" value="1"/>
</dbReference>
<feature type="region of interest" description="Disordered" evidence="4">
    <location>
        <begin position="99"/>
        <end position="119"/>
    </location>
</feature>
<dbReference type="Proteomes" id="UP001159363">
    <property type="component" value="Chromosome 2"/>
</dbReference>
<comment type="caution">
    <text evidence="6">The sequence shown here is derived from an EMBL/GenBank/DDBJ whole genome shotgun (WGS) entry which is preliminary data.</text>
</comment>
<evidence type="ECO:0000313" key="6">
    <source>
        <dbReference type="EMBL" id="KAJ8894299.1"/>
    </source>
</evidence>
<dbReference type="Gene3D" id="3.40.1350.10">
    <property type="match status" value="1"/>
</dbReference>
<dbReference type="EC" id="4.6.1.16" evidence="2"/>
<evidence type="ECO:0000256" key="3">
    <source>
        <dbReference type="ARBA" id="ARBA00034031"/>
    </source>
</evidence>